<dbReference type="Proteomes" id="UP000326924">
    <property type="component" value="Unassembled WGS sequence"/>
</dbReference>
<sequence length="94" mass="10995">MMPRLSGIQREVLSLYRSCLRMIKEKPAESQQNFREYARHEFRQNLGLNKKDFATIEHLLRVGQKKLELYSQPGIKNINARCLGETASNAMHMM</sequence>
<dbReference type="GO" id="GO:0005759">
    <property type="term" value="C:mitochondrial matrix"/>
    <property type="evidence" value="ECO:0007669"/>
    <property type="project" value="UniProtKB-SubCell"/>
</dbReference>
<dbReference type="Pfam" id="PF05347">
    <property type="entry name" value="Complex1_LYR"/>
    <property type="match status" value="1"/>
</dbReference>
<reference evidence="6 7" key="1">
    <citation type="submission" date="2019-09" db="EMBL/GenBank/DDBJ databases">
        <title>Draft genome of the ectomycorrhizal ascomycete Sphaerosporella brunnea.</title>
        <authorList>
            <consortium name="DOE Joint Genome Institute"/>
            <person name="Benucci G.M."/>
            <person name="Marozzi G."/>
            <person name="Antonielli L."/>
            <person name="Sanchez S."/>
            <person name="Marco P."/>
            <person name="Wang X."/>
            <person name="Falini L.B."/>
            <person name="Barry K."/>
            <person name="Haridas S."/>
            <person name="Lipzen A."/>
            <person name="Labutti K."/>
            <person name="Grigoriev I.V."/>
            <person name="Murat C."/>
            <person name="Martin F."/>
            <person name="Albertini E."/>
            <person name="Donnini D."/>
            <person name="Bonito G."/>
        </authorList>
    </citation>
    <scope>NUCLEOTIDE SEQUENCE [LARGE SCALE GENOMIC DNA]</scope>
    <source>
        <strain evidence="6 7">Sb_GMNB300</strain>
    </source>
</reference>
<evidence type="ECO:0000256" key="1">
    <source>
        <dbReference type="ARBA" id="ARBA00004305"/>
    </source>
</evidence>
<dbReference type="InParanoid" id="A0A5J5FAV1"/>
<dbReference type="InterPro" id="IPR008011">
    <property type="entry name" value="Complex1_LYR_dom"/>
</dbReference>
<evidence type="ECO:0000256" key="4">
    <source>
        <dbReference type="ARBA" id="ARBA00025715"/>
    </source>
</evidence>
<evidence type="ECO:0000256" key="2">
    <source>
        <dbReference type="ARBA" id="ARBA00023128"/>
    </source>
</evidence>
<dbReference type="AlphaFoldDB" id="A0A5J5FAV1"/>
<dbReference type="PANTHER" id="PTHR13675:SF1">
    <property type="entry name" value="SUCCINATE DEHYDROGENASE ASSEMBLY FACTOR 1, MITOCHONDRIAL"/>
    <property type="match status" value="1"/>
</dbReference>
<accession>A0A5J5FAV1</accession>
<protein>
    <submittedName>
        <fullName evidence="6">Complex 1 protein-domain-containing protein</fullName>
    </submittedName>
</protein>
<dbReference type="FunCoup" id="A0A5J5FAV1">
    <property type="interactions" value="97"/>
</dbReference>
<dbReference type="GO" id="GO:0034553">
    <property type="term" value="P:mitochondrial respiratory chain complex II assembly"/>
    <property type="evidence" value="ECO:0007669"/>
    <property type="project" value="InterPro"/>
</dbReference>
<dbReference type="InterPro" id="IPR045295">
    <property type="entry name" value="Complex1_LYR_SDHAF1_LYRM8"/>
</dbReference>
<feature type="domain" description="Complex 1 LYR protein" evidence="5">
    <location>
        <begin position="10"/>
        <end position="68"/>
    </location>
</feature>
<keyword evidence="7" id="KW-1185">Reference proteome</keyword>
<proteinExistence type="inferred from homology"/>
<evidence type="ECO:0000256" key="3">
    <source>
        <dbReference type="ARBA" id="ARBA00023186"/>
    </source>
</evidence>
<comment type="similarity">
    <text evidence="4">Belongs to the complex I LYR family. SDHAF1 subfamily.</text>
</comment>
<dbReference type="OrthoDB" id="273010at2759"/>
<comment type="caution">
    <text evidence="6">The sequence shown here is derived from an EMBL/GenBank/DDBJ whole genome shotgun (WGS) entry which is preliminary data.</text>
</comment>
<dbReference type="EMBL" id="VXIS01000005">
    <property type="protein sequence ID" value="KAA8914479.1"/>
    <property type="molecule type" value="Genomic_DNA"/>
</dbReference>
<comment type="subcellular location">
    <subcellularLocation>
        <location evidence="1">Mitochondrion matrix</location>
    </subcellularLocation>
</comment>
<name>A0A5J5FAV1_9PEZI</name>
<keyword evidence="2" id="KW-0496">Mitochondrion</keyword>
<evidence type="ECO:0000259" key="5">
    <source>
        <dbReference type="Pfam" id="PF05347"/>
    </source>
</evidence>
<evidence type="ECO:0000313" key="6">
    <source>
        <dbReference type="EMBL" id="KAA8914479.1"/>
    </source>
</evidence>
<dbReference type="CDD" id="cd20268">
    <property type="entry name" value="Complex1_LYR_SDHAF1_LYRM8"/>
    <property type="match status" value="1"/>
</dbReference>
<organism evidence="6 7">
    <name type="scientific">Sphaerosporella brunnea</name>
    <dbReference type="NCBI Taxonomy" id="1250544"/>
    <lineage>
        <taxon>Eukaryota</taxon>
        <taxon>Fungi</taxon>
        <taxon>Dikarya</taxon>
        <taxon>Ascomycota</taxon>
        <taxon>Pezizomycotina</taxon>
        <taxon>Pezizomycetes</taxon>
        <taxon>Pezizales</taxon>
        <taxon>Pyronemataceae</taxon>
        <taxon>Sphaerosporella</taxon>
    </lineage>
</organism>
<evidence type="ECO:0000313" key="7">
    <source>
        <dbReference type="Proteomes" id="UP000326924"/>
    </source>
</evidence>
<keyword evidence="3" id="KW-0143">Chaperone</keyword>
<gene>
    <name evidence="6" type="ORF">FN846DRAFT_560313</name>
</gene>
<dbReference type="PANTHER" id="PTHR13675">
    <property type="entry name" value="LYR MOTIF-CONTAINING PROTEIN 2"/>
    <property type="match status" value="1"/>
</dbReference>